<protein>
    <recommendedName>
        <fullName evidence="2">Invasin domain-containing protein</fullName>
    </recommendedName>
</protein>
<dbReference type="EMBL" id="UINC01039329">
    <property type="protein sequence ID" value="SVB37661.1"/>
    <property type="molecule type" value="Genomic_DNA"/>
</dbReference>
<organism evidence="1">
    <name type="scientific">marine metagenome</name>
    <dbReference type="NCBI Taxonomy" id="408172"/>
    <lineage>
        <taxon>unclassified sequences</taxon>
        <taxon>metagenomes</taxon>
        <taxon>ecological metagenomes</taxon>
    </lineage>
</organism>
<evidence type="ECO:0008006" key="2">
    <source>
        <dbReference type="Google" id="ProtNLM"/>
    </source>
</evidence>
<name>A0A382DIW8_9ZZZZ</name>
<dbReference type="AlphaFoldDB" id="A0A382DIW8"/>
<accession>A0A382DIW8</accession>
<sequence length="111" mass="11715">MAVLSNLSIDQGADYSADIVVQDANGNVANLASYTVAGQIRKSYSSTGFTNFTTSITDSARGIVTIQLSNTTTNGMKAGRYLYDIEITDDGGVKTRVVEGQITINPGITQT</sequence>
<reference evidence="1" key="1">
    <citation type="submission" date="2018-05" db="EMBL/GenBank/DDBJ databases">
        <authorList>
            <person name="Lanie J.A."/>
            <person name="Ng W.-L."/>
            <person name="Kazmierczak K.M."/>
            <person name="Andrzejewski T.M."/>
            <person name="Davidsen T.M."/>
            <person name="Wayne K.J."/>
            <person name="Tettelin H."/>
            <person name="Glass J.I."/>
            <person name="Rusch D."/>
            <person name="Podicherti R."/>
            <person name="Tsui H.-C.T."/>
            <person name="Winkler M.E."/>
        </authorList>
    </citation>
    <scope>NUCLEOTIDE SEQUENCE</scope>
</reference>
<gene>
    <name evidence="1" type="ORF">METZ01_LOCUS190515</name>
</gene>
<evidence type="ECO:0000313" key="1">
    <source>
        <dbReference type="EMBL" id="SVB37661.1"/>
    </source>
</evidence>
<proteinExistence type="predicted"/>